<feature type="transmembrane region" description="Helical" evidence="1">
    <location>
        <begin position="81"/>
        <end position="102"/>
    </location>
</feature>
<dbReference type="Proteomes" id="UP000292262">
    <property type="component" value="Unassembled WGS sequence"/>
</dbReference>
<dbReference type="AlphaFoldDB" id="A0A4Q7P100"/>
<dbReference type="EMBL" id="SGXE01000002">
    <property type="protein sequence ID" value="RZS93227.1"/>
    <property type="molecule type" value="Genomic_DNA"/>
</dbReference>
<reference evidence="2 3" key="1">
    <citation type="submission" date="2019-02" db="EMBL/GenBank/DDBJ databases">
        <title>Genomic Encyclopedia of Type Strains, Phase IV (KMG-IV): sequencing the most valuable type-strain genomes for metagenomic binning, comparative biology and taxonomic classification.</title>
        <authorList>
            <person name="Goeker M."/>
        </authorList>
    </citation>
    <scope>NUCLEOTIDE SEQUENCE [LARGE SCALE GENOMIC DNA]</scope>
    <source>
        <strain evidence="2 3">DSM 17196</strain>
    </source>
</reference>
<keyword evidence="1" id="KW-0472">Membrane</keyword>
<name>A0A4Q7P100_9FLAO</name>
<feature type="transmembrane region" description="Helical" evidence="1">
    <location>
        <begin position="108"/>
        <end position="131"/>
    </location>
</feature>
<feature type="transmembrane region" description="Helical" evidence="1">
    <location>
        <begin position="12"/>
        <end position="31"/>
    </location>
</feature>
<evidence type="ECO:0000256" key="1">
    <source>
        <dbReference type="SAM" id="Phobius"/>
    </source>
</evidence>
<keyword evidence="1" id="KW-0812">Transmembrane</keyword>
<feature type="transmembrane region" description="Helical" evidence="1">
    <location>
        <begin position="51"/>
        <end position="69"/>
    </location>
</feature>
<sequence>MYLDQKSVMNTKILMMATAVYLGLTGLALTFLPQEIAQNLNSNSDQVTRLLLQVLGALYLGFAMLNWMAKNNLIGGIYSKPLVVGNLAHYVISSFALVKVVHQFSGDVFSIMIGITVVYIIFSLCFAYVYIANPTKLTVNK</sequence>
<proteinExistence type="predicted"/>
<evidence type="ECO:0000313" key="3">
    <source>
        <dbReference type="Proteomes" id="UP000292262"/>
    </source>
</evidence>
<gene>
    <name evidence="2" type="ORF">EV197_1802</name>
</gene>
<protein>
    <submittedName>
        <fullName evidence="2">Uncharacterized protein</fullName>
    </submittedName>
</protein>
<accession>A0A4Q7P100</accession>
<keyword evidence="1" id="KW-1133">Transmembrane helix</keyword>
<keyword evidence="3" id="KW-1185">Reference proteome</keyword>
<evidence type="ECO:0000313" key="2">
    <source>
        <dbReference type="EMBL" id="RZS93227.1"/>
    </source>
</evidence>
<organism evidence="2 3">
    <name type="scientific">Aquimarina brevivitae</name>
    <dbReference type="NCBI Taxonomy" id="323412"/>
    <lineage>
        <taxon>Bacteria</taxon>
        <taxon>Pseudomonadati</taxon>
        <taxon>Bacteroidota</taxon>
        <taxon>Flavobacteriia</taxon>
        <taxon>Flavobacteriales</taxon>
        <taxon>Flavobacteriaceae</taxon>
        <taxon>Aquimarina</taxon>
    </lineage>
</organism>
<comment type="caution">
    <text evidence="2">The sequence shown here is derived from an EMBL/GenBank/DDBJ whole genome shotgun (WGS) entry which is preliminary data.</text>
</comment>